<sequence length="73" mass="9281">MNDLTFYFFLFVPLFVYYYYYYCSVLFFLYRRYRIFFIFEQKCFPLFFSFKFLDDSLSFMLSTFPILICLVKQ</sequence>
<dbReference type="Proteomes" id="UP000279833">
    <property type="component" value="Unassembled WGS sequence"/>
</dbReference>
<keyword evidence="3" id="KW-1185">Reference proteome</keyword>
<keyword evidence="1" id="KW-1133">Transmembrane helix</keyword>
<evidence type="ECO:0000313" key="2">
    <source>
        <dbReference type="EMBL" id="VDP48418.1"/>
    </source>
</evidence>
<gene>
    <name evidence="2" type="ORF">SCUD_LOCUS12338</name>
</gene>
<proteinExistence type="predicted"/>
<accession>A0A183KBF0</accession>
<protein>
    <submittedName>
        <fullName evidence="4">Ovule protein</fullName>
    </submittedName>
</protein>
<dbReference type="WBParaSite" id="SCUD_0001234101-mRNA-1">
    <property type="protein sequence ID" value="SCUD_0001234101-mRNA-1"/>
    <property type="gene ID" value="SCUD_0001234101"/>
</dbReference>
<keyword evidence="1" id="KW-0812">Transmembrane</keyword>
<reference evidence="4" key="1">
    <citation type="submission" date="2016-06" db="UniProtKB">
        <authorList>
            <consortium name="WormBaseParasite"/>
        </authorList>
    </citation>
    <scope>IDENTIFICATION</scope>
</reference>
<dbReference type="AlphaFoldDB" id="A0A183KBF0"/>
<reference evidence="2 3" key="2">
    <citation type="submission" date="2018-11" db="EMBL/GenBank/DDBJ databases">
        <authorList>
            <consortium name="Pathogen Informatics"/>
        </authorList>
    </citation>
    <scope>NUCLEOTIDE SEQUENCE [LARGE SCALE GENOMIC DNA]</scope>
    <source>
        <strain evidence="2">Dakar</strain>
        <strain evidence="3">Dakar, Senegal</strain>
    </source>
</reference>
<keyword evidence="1" id="KW-0472">Membrane</keyword>
<evidence type="ECO:0000313" key="4">
    <source>
        <dbReference type="WBParaSite" id="SCUD_0001234101-mRNA-1"/>
    </source>
</evidence>
<evidence type="ECO:0000313" key="3">
    <source>
        <dbReference type="Proteomes" id="UP000279833"/>
    </source>
</evidence>
<dbReference type="EMBL" id="UZAK01035050">
    <property type="protein sequence ID" value="VDP48418.1"/>
    <property type="molecule type" value="Genomic_DNA"/>
</dbReference>
<evidence type="ECO:0000256" key="1">
    <source>
        <dbReference type="SAM" id="Phobius"/>
    </source>
</evidence>
<feature type="transmembrane region" description="Helical" evidence="1">
    <location>
        <begin position="6"/>
        <end position="30"/>
    </location>
</feature>
<name>A0A183KBF0_9TREM</name>
<organism evidence="4">
    <name type="scientific">Schistosoma curassoni</name>
    <dbReference type="NCBI Taxonomy" id="6186"/>
    <lineage>
        <taxon>Eukaryota</taxon>
        <taxon>Metazoa</taxon>
        <taxon>Spiralia</taxon>
        <taxon>Lophotrochozoa</taxon>
        <taxon>Platyhelminthes</taxon>
        <taxon>Trematoda</taxon>
        <taxon>Digenea</taxon>
        <taxon>Strigeidida</taxon>
        <taxon>Schistosomatoidea</taxon>
        <taxon>Schistosomatidae</taxon>
        <taxon>Schistosoma</taxon>
    </lineage>
</organism>